<dbReference type="Pfam" id="PF14630">
    <property type="entry name" value="ORC5_C"/>
    <property type="match status" value="1"/>
</dbReference>
<keyword evidence="8 10" id="KW-0472">Membrane</keyword>
<feature type="transmembrane region" description="Helical" evidence="10">
    <location>
        <begin position="693"/>
        <end position="714"/>
    </location>
</feature>
<protein>
    <recommendedName>
        <fullName evidence="15">OPT oligopeptide transporter</fullName>
    </recommendedName>
</protein>
<evidence type="ECO:0000256" key="6">
    <source>
        <dbReference type="ARBA" id="ARBA00022927"/>
    </source>
</evidence>
<evidence type="ECO:0000256" key="7">
    <source>
        <dbReference type="ARBA" id="ARBA00022989"/>
    </source>
</evidence>
<dbReference type="InterPro" id="IPR047088">
    <property type="entry name" value="ORC5_C"/>
</dbReference>
<dbReference type="GO" id="GO:0035673">
    <property type="term" value="F:oligopeptide transmembrane transporter activity"/>
    <property type="evidence" value="ECO:0007669"/>
    <property type="project" value="InterPro"/>
</dbReference>
<accession>A0A0C9V0K4</accession>
<evidence type="ECO:0000313" key="13">
    <source>
        <dbReference type="EMBL" id="KIJ58764.1"/>
    </source>
</evidence>
<dbReference type="Proteomes" id="UP000053820">
    <property type="component" value="Unassembled WGS sequence"/>
</dbReference>
<feature type="region of interest" description="Disordered" evidence="9">
    <location>
        <begin position="556"/>
        <end position="612"/>
    </location>
</feature>
<keyword evidence="5" id="KW-0571">Peptide transport</keyword>
<feature type="region of interest" description="Disordered" evidence="9">
    <location>
        <begin position="404"/>
        <end position="436"/>
    </location>
</feature>
<dbReference type="Pfam" id="PF21639">
    <property type="entry name" value="ORC5_lid"/>
    <property type="match status" value="1"/>
</dbReference>
<feature type="transmembrane region" description="Helical" evidence="10">
    <location>
        <begin position="1211"/>
        <end position="1235"/>
    </location>
</feature>
<feature type="compositionally biased region" description="Basic and acidic residues" evidence="9">
    <location>
        <begin position="559"/>
        <end position="568"/>
    </location>
</feature>
<dbReference type="EMBL" id="KN839911">
    <property type="protein sequence ID" value="KIJ58764.1"/>
    <property type="molecule type" value="Genomic_DNA"/>
</dbReference>
<evidence type="ECO:0000313" key="14">
    <source>
        <dbReference type="Proteomes" id="UP000053820"/>
    </source>
</evidence>
<feature type="transmembrane region" description="Helical" evidence="10">
    <location>
        <begin position="1136"/>
        <end position="1153"/>
    </location>
</feature>
<evidence type="ECO:0000256" key="10">
    <source>
        <dbReference type="SAM" id="Phobius"/>
    </source>
</evidence>
<evidence type="ECO:0000259" key="11">
    <source>
        <dbReference type="Pfam" id="PF14630"/>
    </source>
</evidence>
<dbReference type="HOGENOM" id="CLU_005406_0_0_1"/>
<feature type="transmembrane region" description="Helical" evidence="10">
    <location>
        <begin position="1173"/>
        <end position="1191"/>
    </location>
</feature>
<comment type="similarity">
    <text evidence="2">Belongs to the oligopeptide OPT transporter family.</text>
</comment>
<feature type="transmembrane region" description="Helical" evidence="10">
    <location>
        <begin position="992"/>
        <end position="1012"/>
    </location>
</feature>
<keyword evidence="7 10" id="KW-1133">Transmembrane helix</keyword>
<feature type="region of interest" description="Disordered" evidence="9">
    <location>
        <begin position="352"/>
        <end position="381"/>
    </location>
</feature>
<keyword evidence="14" id="KW-1185">Reference proteome</keyword>
<name>A0A0C9V0K4_9AGAM</name>
<dbReference type="InterPro" id="IPR048866">
    <property type="entry name" value="ORC5_lid"/>
</dbReference>
<evidence type="ECO:0000259" key="12">
    <source>
        <dbReference type="Pfam" id="PF21639"/>
    </source>
</evidence>
<dbReference type="InterPro" id="IPR004648">
    <property type="entry name" value="Oligpept_transpt"/>
</dbReference>
<dbReference type="InterPro" id="IPR004813">
    <property type="entry name" value="OPT"/>
</dbReference>
<evidence type="ECO:0000256" key="1">
    <source>
        <dbReference type="ARBA" id="ARBA00004141"/>
    </source>
</evidence>
<evidence type="ECO:0000256" key="4">
    <source>
        <dbReference type="ARBA" id="ARBA00022692"/>
    </source>
</evidence>
<keyword evidence="6" id="KW-0653">Protein transport</keyword>
<evidence type="ECO:0000256" key="5">
    <source>
        <dbReference type="ARBA" id="ARBA00022856"/>
    </source>
</evidence>
<sequence length="1312" mass="148169">MDDGELLAQNLSEAHPGYTKFITHLSTLASTYLPPFIYITDTNNPRVTASVIDSIFHNISSIPDCPPTHYARINSVVCFTARVFYDTVLNALAGWKPSWENGCQNWPGDDAQRYNDSIDSFLHGLRRLRAELVDGPTPNGKGKGKASASSTEYPSLVILIERAERLSESLPELLVPLTRLAELSQVDISVIMLSSVRWEEIRPPLGASPDPYYIDIDPLNKQDVVQRLVSAFRTTSLALSSSNTSDMTYHPVLQPLYEQYVDMLYSIVSVYTSDPLELQYISAARWPGFVKPVITQYTELVRQAEEEGADPPELELPNAEGRLRLLSYFLPTVTAALEALYPRLTNAADWAADNDYDPGQASSRNGGDDRSKTKKGQPSIKVDHLPRTSKFILIAAFLASTNPPKSDMRMFGRGAEERKKRRRKSGSPKKSGGAQTSVIKVSQRLLGPATFPLDRLLAILGALLEENDFESRPHDPRFELPGEYTDMEIGRIHVYAAITELTFMRALHRTTAMDKLDGPPTFKCGISYEVALALARDDYPLRRLDDGFKDSVDLESVASEDKESEEQVRPLSSASEFSQYYSSEFDDPNIDPDQSGDLDDDSPYPEVRSAVANTDDPTIPVTTLRTWVIGLSWAILMPGVNQFFFFRYPSVPITAIVAQLLSFPLGRLWATYVPRKRILGISLNPGPFSMKEHVLITIMASVGAQSAYATDIIAVQRVYYNQRYSFSYQWFLVMSTQLIGFSAGGIARRFLVSPPSMIWPSTLVSCALFNTLHSQQYSGTGRLGGMSRERFFSYVFTGSFLWYFFPGYLFQGLSYFSWVTWIWPEDAVIAQLFGYVHGMGMSIITFDWSQIAYIGSPLATPWWAAANILFGFVIFYWILTPILYFTNTWHSMYMPIQSRQVFDNMMKPYNVSRILTPEVTLNMDAYEAYSPLFMSTCFVVSYGLSFATITATLVHAFIHFRKQILQQARRSLREQPDIHARLMSLYPQVPEWWYLTLFALMFALGVISIELWPTHMPVWAFVVALIIAFTYVIPCGMIQAITNQQVGLNYALPGRPVAMMMFKTWGYITMTQALTFTADFKLGHYMKIPPRKMFWCQIIAAVFAGSTQLAVQMWMFENIPDMCSNNQKDGFTCPNTQVFGTASIIWGVVGPKLQFSSGHLYKYFKLINSFSSLLYFFVVGAIAPIVPWLMMKRWPNSFLRYVNPVIFNGTYLIPPATALNFVPWALVGFIFQFVIRRRNFAWWAKYNYVLSAALDSGLALSVITIFFTLQFPRNGTIGESGVQSWWGNQVFRTNYDGQGIPVRQLALGETFG</sequence>
<reference evidence="13 14" key="1">
    <citation type="submission" date="2014-04" db="EMBL/GenBank/DDBJ databases">
        <title>Evolutionary Origins and Diversification of the Mycorrhizal Mutualists.</title>
        <authorList>
            <consortium name="DOE Joint Genome Institute"/>
            <consortium name="Mycorrhizal Genomics Consortium"/>
            <person name="Kohler A."/>
            <person name="Kuo A."/>
            <person name="Nagy L.G."/>
            <person name="Floudas D."/>
            <person name="Copeland A."/>
            <person name="Barry K.W."/>
            <person name="Cichocki N."/>
            <person name="Veneault-Fourrey C."/>
            <person name="LaButti K."/>
            <person name="Lindquist E.A."/>
            <person name="Lipzen A."/>
            <person name="Lundell T."/>
            <person name="Morin E."/>
            <person name="Murat C."/>
            <person name="Riley R."/>
            <person name="Ohm R."/>
            <person name="Sun H."/>
            <person name="Tunlid A."/>
            <person name="Henrissat B."/>
            <person name="Grigoriev I.V."/>
            <person name="Hibbett D.S."/>
            <person name="Martin F."/>
        </authorList>
    </citation>
    <scope>NUCLEOTIDE SEQUENCE [LARGE SCALE GENOMIC DNA]</scope>
    <source>
        <strain evidence="13 14">MD-312</strain>
    </source>
</reference>
<dbReference type="Pfam" id="PF03169">
    <property type="entry name" value="OPT"/>
    <property type="match status" value="1"/>
</dbReference>
<evidence type="ECO:0000256" key="9">
    <source>
        <dbReference type="SAM" id="MobiDB-lite"/>
    </source>
</evidence>
<feature type="transmembrane region" description="Helical" evidence="10">
    <location>
        <begin position="1018"/>
        <end position="1038"/>
    </location>
</feature>
<dbReference type="GO" id="GO:0016020">
    <property type="term" value="C:membrane"/>
    <property type="evidence" value="ECO:0007669"/>
    <property type="project" value="UniProtKB-SubCell"/>
</dbReference>
<evidence type="ECO:0000256" key="3">
    <source>
        <dbReference type="ARBA" id="ARBA00022448"/>
    </source>
</evidence>
<feature type="compositionally biased region" description="Basic and acidic residues" evidence="9">
    <location>
        <begin position="406"/>
        <end position="418"/>
    </location>
</feature>
<feature type="compositionally biased region" description="Low complexity" evidence="9">
    <location>
        <begin position="572"/>
        <end position="583"/>
    </location>
</feature>
<dbReference type="OrthoDB" id="9986677at2759"/>
<dbReference type="NCBIfam" id="TIGR00728">
    <property type="entry name" value="OPT_sfam"/>
    <property type="match status" value="1"/>
</dbReference>
<gene>
    <name evidence="13" type="ORF">HYDPIDRAFT_178006</name>
</gene>
<comment type="subcellular location">
    <subcellularLocation>
        <location evidence="1">Membrane</location>
        <topology evidence="1">Multi-pass membrane protein</topology>
    </subcellularLocation>
</comment>
<feature type="transmembrane region" description="Helical" evidence="10">
    <location>
        <begin position="932"/>
        <end position="960"/>
    </location>
</feature>
<keyword evidence="3" id="KW-0813">Transport</keyword>
<organism evidence="13 14">
    <name type="scientific">Hydnomerulius pinastri MD-312</name>
    <dbReference type="NCBI Taxonomy" id="994086"/>
    <lineage>
        <taxon>Eukaryota</taxon>
        <taxon>Fungi</taxon>
        <taxon>Dikarya</taxon>
        <taxon>Basidiomycota</taxon>
        <taxon>Agaricomycotina</taxon>
        <taxon>Agaricomycetes</taxon>
        <taxon>Agaricomycetidae</taxon>
        <taxon>Boletales</taxon>
        <taxon>Boletales incertae sedis</taxon>
        <taxon>Leucogyrophana</taxon>
    </lineage>
</organism>
<feature type="transmembrane region" description="Helical" evidence="10">
    <location>
        <begin position="791"/>
        <end position="809"/>
    </location>
</feature>
<feature type="transmembrane region" description="Helical" evidence="10">
    <location>
        <begin position="653"/>
        <end position="673"/>
    </location>
</feature>
<feature type="compositionally biased region" description="Acidic residues" evidence="9">
    <location>
        <begin position="584"/>
        <end position="603"/>
    </location>
</feature>
<keyword evidence="4 10" id="KW-0812">Transmembrane</keyword>
<feature type="transmembrane region" description="Helical" evidence="10">
    <location>
        <begin position="861"/>
        <end position="885"/>
    </location>
</feature>
<feature type="domain" description="Origin recognition complex subunit 5 C-terminal" evidence="11">
    <location>
        <begin position="385"/>
        <end position="536"/>
    </location>
</feature>
<dbReference type="GO" id="GO:0015031">
    <property type="term" value="P:protein transport"/>
    <property type="evidence" value="ECO:0007669"/>
    <property type="project" value="UniProtKB-KW"/>
</dbReference>
<evidence type="ECO:0000256" key="8">
    <source>
        <dbReference type="ARBA" id="ARBA00023136"/>
    </source>
</evidence>
<dbReference type="NCBIfam" id="TIGR00727">
    <property type="entry name" value="ISP4_OPT"/>
    <property type="match status" value="1"/>
</dbReference>
<evidence type="ECO:0000256" key="2">
    <source>
        <dbReference type="ARBA" id="ARBA00008807"/>
    </source>
</evidence>
<evidence type="ECO:0008006" key="15">
    <source>
        <dbReference type="Google" id="ProtNLM"/>
    </source>
</evidence>
<feature type="transmembrane region" description="Helical" evidence="10">
    <location>
        <begin position="726"/>
        <end position="746"/>
    </location>
</feature>
<feature type="transmembrane region" description="Helical" evidence="10">
    <location>
        <begin position="1247"/>
        <end position="1269"/>
    </location>
</feature>
<feature type="transmembrane region" description="Helical" evidence="10">
    <location>
        <begin position="1094"/>
        <end position="1116"/>
    </location>
</feature>
<proteinExistence type="inferred from homology"/>
<feature type="domain" description="ORC5 lid" evidence="12">
    <location>
        <begin position="257"/>
        <end position="294"/>
    </location>
</feature>
<dbReference type="PANTHER" id="PTHR22601">
    <property type="entry name" value="ISP4 LIKE PROTEIN"/>
    <property type="match status" value="1"/>
</dbReference>
<feature type="transmembrane region" description="Helical" evidence="10">
    <location>
        <begin position="829"/>
        <end position="849"/>
    </location>
</feature>